<dbReference type="SUPFAM" id="SSF46785">
    <property type="entry name" value="Winged helix' DNA-binding domain"/>
    <property type="match status" value="1"/>
</dbReference>
<dbReference type="InterPro" id="IPR000847">
    <property type="entry name" value="LysR_HTH_N"/>
</dbReference>
<feature type="domain" description="HTH lysR-type" evidence="5">
    <location>
        <begin position="12"/>
        <end position="69"/>
    </location>
</feature>
<evidence type="ECO:0000256" key="3">
    <source>
        <dbReference type="ARBA" id="ARBA00023125"/>
    </source>
</evidence>
<dbReference type="Gene3D" id="1.10.10.10">
    <property type="entry name" value="Winged helix-like DNA-binding domain superfamily/Winged helix DNA-binding domain"/>
    <property type="match status" value="1"/>
</dbReference>
<dbReference type="EMBL" id="CP081864">
    <property type="protein sequence ID" value="QZN94393.1"/>
    <property type="molecule type" value="Genomic_DNA"/>
</dbReference>
<organism evidence="6 7">
    <name type="scientific">Symbiopectobacterium purcellii</name>
    <dbReference type="NCBI Taxonomy" id="2871826"/>
    <lineage>
        <taxon>Bacteria</taxon>
        <taxon>Pseudomonadati</taxon>
        <taxon>Pseudomonadota</taxon>
        <taxon>Gammaproteobacteria</taxon>
        <taxon>Enterobacterales</taxon>
        <taxon>Enterobacteriaceae</taxon>
    </lineage>
</organism>
<gene>
    <name evidence="6" type="ORF">K6K13_13720</name>
</gene>
<name>A0ABX9AGY4_9ENTR</name>
<evidence type="ECO:0000256" key="1">
    <source>
        <dbReference type="ARBA" id="ARBA00009437"/>
    </source>
</evidence>
<keyword evidence="3" id="KW-0238">DNA-binding</keyword>
<reference evidence="6 7" key="1">
    <citation type="submission" date="2021-08" db="EMBL/GenBank/DDBJ databases">
        <title>Culture and genomic analysis of Symbiopectobacterium purcellii sp. nov. gen. nov., isolated from the leafhopper Empoasca decipiens.</title>
        <authorList>
            <person name="Nadal-Jimenez P."/>
            <person name="Siozios S."/>
            <person name="Halliday N."/>
            <person name="Camara M."/>
            <person name="Hurst G.D.D."/>
        </authorList>
    </citation>
    <scope>NUCLEOTIDE SEQUENCE [LARGE SCALE GENOMIC DNA]</scope>
    <source>
        <strain evidence="6 7">SyEd1</strain>
    </source>
</reference>
<evidence type="ECO:0000256" key="4">
    <source>
        <dbReference type="ARBA" id="ARBA00023163"/>
    </source>
</evidence>
<evidence type="ECO:0000256" key="2">
    <source>
        <dbReference type="ARBA" id="ARBA00023015"/>
    </source>
</evidence>
<sequence>MVKKTMSANKSIDMYAVQVFVTVAEEGSMTAAASRLGLTPSAVSQTIRQLEDDFGVMLVNRTRRPFVLTPYGIALKNRGEVLTQEIANLKAQVLEAGKGIKPDLRIGLVDSFAITCGSVFTKRLLSSSSQLLIRTGLSPQQGEALIRRELDLIVTSDPLMDSDSVVRYRLFSEGYFIITPPEYRKRIRTIEDLRELSATMPLVRFNRNSQIGMQIERYLRRLDIRVPNQLEFDNADTLTAMVAAGLGWAVTTPISFLQSEAYSRQVLTHMPEQLNMRRSLYILAHRDEYSAFVQEACVVTREIIETVFIPKLESLHRGIEKLVSINADETSE</sequence>
<dbReference type="InterPro" id="IPR036390">
    <property type="entry name" value="WH_DNA-bd_sf"/>
</dbReference>
<proteinExistence type="inferred from homology"/>
<dbReference type="PANTHER" id="PTHR30126:SF40">
    <property type="entry name" value="HTH-TYPE TRANSCRIPTIONAL REGULATOR GLTR"/>
    <property type="match status" value="1"/>
</dbReference>
<dbReference type="SUPFAM" id="SSF53850">
    <property type="entry name" value="Periplasmic binding protein-like II"/>
    <property type="match status" value="1"/>
</dbReference>
<dbReference type="PANTHER" id="PTHR30126">
    <property type="entry name" value="HTH-TYPE TRANSCRIPTIONAL REGULATOR"/>
    <property type="match status" value="1"/>
</dbReference>
<dbReference type="Gene3D" id="3.40.190.290">
    <property type="match status" value="1"/>
</dbReference>
<evidence type="ECO:0000259" key="5">
    <source>
        <dbReference type="PROSITE" id="PS50931"/>
    </source>
</evidence>
<dbReference type="RefSeq" id="WP_222157516.1">
    <property type="nucleotide sequence ID" value="NZ_CP081864.1"/>
</dbReference>
<keyword evidence="4" id="KW-0804">Transcription</keyword>
<keyword evidence="7" id="KW-1185">Reference proteome</keyword>
<dbReference type="InterPro" id="IPR005119">
    <property type="entry name" value="LysR_subst-bd"/>
</dbReference>
<dbReference type="Pfam" id="PF03466">
    <property type="entry name" value="LysR_substrate"/>
    <property type="match status" value="1"/>
</dbReference>
<accession>A0ABX9AGY4</accession>
<dbReference type="PROSITE" id="PS50931">
    <property type="entry name" value="HTH_LYSR"/>
    <property type="match status" value="1"/>
</dbReference>
<comment type="similarity">
    <text evidence="1">Belongs to the LysR transcriptional regulatory family.</text>
</comment>
<evidence type="ECO:0000313" key="6">
    <source>
        <dbReference type="EMBL" id="QZN94393.1"/>
    </source>
</evidence>
<dbReference type="InterPro" id="IPR036388">
    <property type="entry name" value="WH-like_DNA-bd_sf"/>
</dbReference>
<dbReference type="CDD" id="cd05466">
    <property type="entry name" value="PBP2_LTTR_substrate"/>
    <property type="match status" value="1"/>
</dbReference>
<keyword evidence="2" id="KW-0805">Transcription regulation</keyword>
<dbReference type="Pfam" id="PF00126">
    <property type="entry name" value="HTH_1"/>
    <property type="match status" value="1"/>
</dbReference>
<evidence type="ECO:0000313" key="7">
    <source>
        <dbReference type="Proteomes" id="UP000825886"/>
    </source>
</evidence>
<protein>
    <submittedName>
        <fullName evidence="6">LysR family transcriptional regulator</fullName>
    </submittedName>
</protein>
<dbReference type="Proteomes" id="UP000825886">
    <property type="component" value="Chromosome"/>
</dbReference>